<evidence type="ECO:0000259" key="2">
    <source>
        <dbReference type="PROSITE" id="PS51819"/>
    </source>
</evidence>
<dbReference type="GO" id="GO:0046872">
    <property type="term" value="F:metal ion binding"/>
    <property type="evidence" value="ECO:0007669"/>
    <property type="project" value="UniProtKB-KW"/>
</dbReference>
<dbReference type="Proteomes" id="UP000054266">
    <property type="component" value="Unassembled WGS sequence"/>
</dbReference>
<keyword evidence="1" id="KW-0479">Metal-binding</keyword>
<dbReference type="HOGENOM" id="CLU_052361_0_1_1"/>
<feature type="domain" description="VOC" evidence="2">
    <location>
        <begin position="203"/>
        <end position="332"/>
    </location>
</feature>
<dbReference type="STRING" id="5601.A0A0D2CKD5"/>
<proteinExistence type="predicted"/>
<dbReference type="InterPro" id="IPR051785">
    <property type="entry name" value="MMCE/EMCE_epimerase"/>
</dbReference>
<dbReference type="GO" id="GO:0046491">
    <property type="term" value="P:L-methylmalonyl-CoA metabolic process"/>
    <property type="evidence" value="ECO:0007669"/>
    <property type="project" value="TreeGrafter"/>
</dbReference>
<dbReference type="InterPro" id="IPR037523">
    <property type="entry name" value="VOC_core"/>
</dbReference>
<gene>
    <name evidence="3" type="ORF">PV04_08003</name>
</gene>
<dbReference type="FunFam" id="3.10.180.10:FF:000034">
    <property type="entry name" value="Glyoxalase/Bleomycin resistance protein/Dihydroxybiphenyl dioxygenase"/>
    <property type="match status" value="1"/>
</dbReference>
<dbReference type="EMBL" id="KN846960">
    <property type="protein sequence ID" value="KIW65776.1"/>
    <property type="molecule type" value="Genomic_DNA"/>
</dbReference>
<dbReference type="PROSITE" id="PS51819">
    <property type="entry name" value="VOC"/>
    <property type="match status" value="1"/>
</dbReference>
<evidence type="ECO:0000313" key="4">
    <source>
        <dbReference type="Proteomes" id="UP000054266"/>
    </source>
</evidence>
<evidence type="ECO:0000256" key="1">
    <source>
        <dbReference type="ARBA" id="ARBA00022723"/>
    </source>
</evidence>
<protein>
    <recommendedName>
        <fullName evidence="2">VOC domain-containing protein</fullName>
    </recommendedName>
</protein>
<sequence>MVNTLDVLAYLPRFLRERIVPTMPIPDVKNDPSKVQLVRLAHVYFEHPDLNTFAKFATDFGFVEEKRDGNRTIYFRGYGRDPYVYVATQSPPSSASKKGKPKFLGPAFVARDQAEFDKAAKLPGASVTGLDGAPGRGRQVTITRPNGTSMHVVFGQTERAVDTDSGVEPTATHDSQGPFNTPFAKRRLGQFQRYHDGPALVHKLGHFGYVCKEFDDELDFYTSHFNFVHSDILWHPEFSNIDVLTFMHLDLGKDWSDHHVFFLQRAPPEVEETYLHHSSYEVADFDTQLIGHAWLAKHKWKSVWGVGRHILGSQIFDYWMDPSGFKIEHYADGDVVNEDTPTRREVAGPISVWGPELPKDFGADGTKLSFQ</sequence>
<dbReference type="AlphaFoldDB" id="A0A0D2CKD5"/>
<dbReference type="Gene3D" id="3.10.180.10">
    <property type="entry name" value="2,3-Dihydroxybiphenyl 1,2-Dioxygenase, domain 1"/>
    <property type="match status" value="2"/>
</dbReference>
<dbReference type="GO" id="GO:0004493">
    <property type="term" value="F:methylmalonyl-CoA epimerase activity"/>
    <property type="evidence" value="ECO:0007669"/>
    <property type="project" value="TreeGrafter"/>
</dbReference>
<dbReference type="SUPFAM" id="SSF54593">
    <property type="entry name" value="Glyoxalase/Bleomycin resistance protein/Dihydroxybiphenyl dioxygenase"/>
    <property type="match status" value="1"/>
</dbReference>
<name>A0A0D2CKD5_9EURO</name>
<dbReference type="GO" id="GO:0005739">
    <property type="term" value="C:mitochondrion"/>
    <property type="evidence" value="ECO:0007669"/>
    <property type="project" value="TreeGrafter"/>
</dbReference>
<accession>A0A0D2CKD5</accession>
<evidence type="ECO:0000313" key="3">
    <source>
        <dbReference type="EMBL" id="KIW65776.1"/>
    </source>
</evidence>
<reference evidence="3 4" key="1">
    <citation type="submission" date="2015-01" db="EMBL/GenBank/DDBJ databases">
        <title>The Genome Sequence of Capronia semiimmersa CBS27337.</title>
        <authorList>
            <consortium name="The Broad Institute Genomics Platform"/>
            <person name="Cuomo C."/>
            <person name="de Hoog S."/>
            <person name="Gorbushina A."/>
            <person name="Stielow B."/>
            <person name="Teixiera M."/>
            <person name="Abouelleil A."/>
            <person name="Chapman S.B."/>
            <person name="Priest M."/>
            <person name="Young S.K."/>
            <person name="Wortman J."/>
            <person name="Nusbaum C."/>
            <person name="Birren B."/>
        </authorList>
    </citation>
    <scope>NUCLEOTIDE SEQUENCE [LARGE SCALE GENOMIC DNA]</scope>
    <source>
        <strain evidence="3 4">CBS 27337</strain>
    </source>
</reference>
<keyword evidence="4" id="KW-1185">Reference proteome</keyword>
<dbReference type="InterPro" id="IPR029068">
    <property type="entry name" value="Glyas_Bleomycin-R_OHBP_Dase"/>
</dbReference>
<dbReference type="PANTHER" id="PTHR43048">
    <property type="entry name" value="METHYLMALONYL-COA EPIMERASE"/>
    <property type="match status" value="1"/>
</dbReference>
<dbReference type="PANTHER" id="PTHR43048:SF3">
    <property type="entry name" value="METHYLMALONYL-COA EPIMERASE, MITOCHONDRIAL"/>
    <property type="match status" value="1"/>
</dbReference>
<organism evidence="3 4">
    <name type="scientific">Phialophora macrospora</name>
    <dbReference type="NCBI Taxonomy" id="1851006"/>
    <lineage>
        <taxon>Eukaryota</taxon>
        <taxon>Fungi</taxon>
        <taxon>Dikarya</taxon>
        <taxon>Ascomycota</taxon>
        <taxon>Pezizomycotina</taxon>
        <taxon>Eurotiomycetes</taxon>
        <taxon>Chaetothyriomycetidae</taxon>
        <taxon>Chaetothyriales</taxon>
        <taxon>Herpotrichiellaceae</taxon>
        <taxon>Phialophora</taxon>
    </lineage>
</organism>